<organism evidence="1 2">
    <name type="scientific">Clostridium aestuarii</name>
    <dbReference type="NCBI Taxonomy" id="338193"/>
    <lineage>
        <taxon>Bacteria</taxon>
        <taxon>Bacillati</taxon>
        <taxon>Bacillota</taxon>
        <taxon>Clostridia</taxon>
        <taxon>Eubacteriales</taxon>
        <taxon>Clostridiaceae</taxon>
        <taxon>Clostridium</taxon>
    </lineage>
</organism>
<evidence type="ECO:0000313" key="1">
    <source>
        <dbReference type="EMBL" id="MCY6485503.1"/>
    </source>
</evidence>
<comment type="caution">
    <text evidence="1">The sequence shown here is derived from an EMBL/GenBank/DDBJ whole genome shotgun (WGS) entry which is preliminary data.</text>
</comment>
<proteinExistence type="predicted"/>
<accession>A0ABT4D2N5</accession>
<reference evidence="1" key="1">
    <citation type="submission" date="2022-12" db="EMBL/GenBank/DDBJ databases">
        <authorList>
            <person name="Wang J."/>
        </authorList>
    </citation>
    <scope>NUCLEOTIDE SEQUENCE</scope>
    <source>
        <strain evidence="1">HY-45-18</strain>
    </source>
</reference>
<evidence type="ECO:0000313" key="2">
    <source>
        <dbReference type="Proteomes" id="UP001078443"/>
    </source>
</evidence>
<dbReference type="Proteomes" id="UP001078443">
    <property type="component" value="Unassembled WGS sequence"/>
</dbReference>
<dbReference type="Pfam" id="PF13027">
    <property type="entry name" value="DUF3888"/>
    <property type="match status" value="1"/>
</dbReference>
<dbReference type="EMBL" id="JAPQER010000007">
    <property type="protein sequence ID" value="MCY6485503.1"/>
    <property type="molecule type" value="Genomic_DNA"/>
</dbReference>
<dbReference type="RefSeq" id="WP_268041986.1">
    <property type="nucleotide sequence ID" value="NZ_JAPQER010000007.1"/>
</dbReference>
<protein>
    <submittedName>
        <fullName evidence="1">DUF3888 domain-containing protein</fullName>
    </submittedName>
</protein>
<sequence>MTSLLVPYIQKEINNYYKEYLTESPMIFAYSIDIVSAKRKWKTGYLIELEVIAHPYVGAHNTVGDERLIIETGGLGSVEIKKFEHIKSYPLPPHLQHIIKKPY</sequence>
<dbReference type="InterPro" id="IPR024984">
    <property type="entry name" value="DUF3888"/>
</dbReference>
<gene>
    <name evidence="1" type="ORF">OW763_14305</name>
</gene>
<name>A0ABT4D2N5_9CLOT</name>
<keyword evidence="2" id="KW-1185">Reference proteome</keyword>